<evidence type="ECO:0000259" key="2">
    <source>
        <dbReference type="Pfam" id="PF18557"/>
    </source>
</evidence>
<dbReference type="Proteomes" id="UP001169764">
    <property type="component" value="Unassembled WGS sequence"/>
</dbReference>
<keyword evidence="4" id="KW-1185">Reference proteome</keyword>
<comment type="caution">
    <text evidence="3">The sequence shown here is derived from an EMBL/GenBank/DDBJ whole genome shotgun (WGS) entry which is preliminary data.</text>
</comment>
<name>A0ABT8Y6B0_9SPHN</name>
<accession>A0ABT8Y6B0</accession>
<dbReference type="RefSeq" id="WP_303540572.1">
    <property type="nucleotide sequence ID" value="NZ_JAUOTP010000002.1"/>
</dbReference>
<evidence type="ECO:0000256" key="1">
    <source>
        <dbReference type="SAM" id="MobiDB-lite"/>
    </source>
</evidence>
<feature type="domain" description="Anti-sigma factor NepR" evidence="2">
    <location>
        <begin position="35"/>
        <end position="63"/>
    </location>
</feature>
<evidence type="ECO:0000313" key="3">
    <source>
        <dbReference type="EMBL" id="MDO6413841.1"/>
    </source>
</evidence>
<proteinExistence type="predicted"/>
<organism evidence="3 4">
    <name type="scientific">Sphingomonas natans</name>
    <dbReference type="NCBI Taxonomy" id="3063330"/>
    <lineage>
        <taxon>Bacteria</taxon>
        <taxon>Pseudomonadati</taxon>
        <taxon>Pseudomonadota</taxon>
        <taxon>Alphaproteobacteria</taxon>
        <taxon>Sphingomonadales</taxon>
        <taxon>Sphingomonadaceae</taxon>
        <taxon>Sphingomonas</taxon>
    </lineage>
</organism>
<dbReference type="Pfam" id="PF18557">
    <property type="entry name" value="NepR"/>
    <property type="match status" value="1"/>
</dbReference>
<reference evidence="3" key="1">
    <citation type="submission" date="2023-07" db="EMBL/GenBank/DDBJ databases">
        <authorList>
            <person name="Kim M."/>
        </authorList>
    </citation>
    <scope>NUCLEOTIDE SEQUENCE</scope>
    <source>
        <strain evidence="3">BIUV-7</strain>
    </source>
</reference>
<dbReference type="EMBL" id="JAUOTP010000002">
    <property type="protein sequence ID" value="MDO6413841.1"/>
    <property type="molecule type" value="Genomic_DNA"/>
</dbReference>
<evidence type="ECO:0000313" key="4">
    <source>
        <dbReference type="Proteomes" id="UP001169764"/>
    </source>
</evidence>
<dbReference type="InterPro" id="IPR041649">
    <property type="entry name" value="NepR"/>
</dbReference>
<sequence>MIQGANGLVADSKGRGTSGGDKPARKKKPGGPDSHVANALKTAYEETVGESVPDEFMDLLGKLS</sequence>
<protein>
    <submittedName>
        <fullName evidence="3">NepR family anti-sigma factor</fullName>
    </submittedName>
</protein>
<gene>
    <name evidence="3" type="ORF">Q4F19_05565</name>
</gene>
<feature type="region of interest" description="Disordered" evidence="1">
    <location>
        <begin position="1"/>
        <end position="36"/>
    </location>
</feature>